<gene>
    <name evidence="1" type="ORF">D0436_10275</name>
</gene>
<evidence type="ECO:0000313" key="1">
    <source>
        <dbReference type="EMBL" id="QDZ90821.1"/>
    </source>
</evidence>
<dbReference type="InterPro" id="IPR053913">
    <property type="entry name" value="NADAR-DarT1"/>
</dbReference>
<dbReference type="EMBL" id="CP031775">
    <property type="protein sequence ID" value="QDZ90821.1"/>
    <property type="molecule type" value="Genomic_DNA"/>
</dbReference>
<reference evidence="1 2" key="1">
    <citation type="journal article" date="2019" name="Ecotoxicol. Environ. Saf.">
        <title>Microbial characterization of heavy metal resistant bacterial strains isolated from an electroplating wastewater treatment plant.</title>
        <authorList>
            <person name="Cai X."/>
            <person name="Zheng X."/>
            <person name="Zhang D."/>
            <person name="Iqbal W."/>
            <person name="Liu C."/>
            <person name="Yang B."/>
            <person name="Zhao X."/>
            <person name="Lu X."/>
            <person name="Mao Y."/>
        </authorList>
    </citation>
    <scope>NUCLEOTIDE SEQUENCE [LARGE SCALE GENOMIC DNA]</scope>
    <source>
        <strain evidence="1 2">Ni1-3</strain>
    </source>
</reference>
<dbReference type="AlphaFoldDB" id="A0A5B8QY03"/>
<organism evidence="1 2">
    <name type="scientific">Shewanella decolorationis</name>
    <dbReference type="NCBI Taxonomy" id="256839"/>
    <lineage>
        <taxon>Bacteria</taxon>
        <taxon>Pseudomonadati</taxon>
        <taxon>Pseudomonadota</taxon>
        <taxon>Gammaproteobacteria</taxon>
        <taxon>Alteromonadales</taxon>
        <taxon>Shewanellaceae</taxon>
        <taxon>Shewanella</taxon>
    </lineage>
</organism>
<name>A0A5B8QY03_9GAMM</name>
<dbReference type="Pfam" id="PF22397">
    <property type="entry name" value="NADAR-DarT1"/>
    <property type="match status" value="1"/>
</dbReference>
<accession>A0A5B8QY03</accession>
<protein>
    <submittedName>
        <fullName evidence="1">Uncharacterized protein</fullName>
    </submittedName>
</protein>
<dbReference type="RefSeq" id="WP_126513093.1">
    <property type="nucleotide sequence ID" value="NZ_CP031775.2"/>
</dbReference>
<proteinExistence type="predicted"/>
<sequence>MANRPLFTPHSASISTKTHSVEFNWHPGLAASQKHKSVAELHQSAKQQGLCRRPLEVSSKSLEPLGIALSAFNLQVPLGNGKHTYVENVFQAAKVFEHAGPFIDLLYVSPLEAKRDPRLKENGMLQYFHGNAGHRWPLQPTTLFYDWVYLNALVRNPQLCEQVMDYDGFTDIEFNPNKSLNCQAQSVALFISLTQAGLLRQALASPLAFTELTTKVWREISSAIPEQQSLL</sequence>
<dbReference type="Proteomes" id="UP000321124">
    <property type="component" value="Chromosome"/>
</dbReference>
<dbReference type="KEGG" id="sdeo:D0436_10275"/>
<evidence type="ECO:0000313" key="2">
    <source>
        <dbReference type="Proteomes" id="UP000321124"/>
    </source>
</evidence>